<evidence type="ECO:0000313" key="4">
    <source>
        <dbReference type="Proteomes" id="UP000229730"/>
    </source>
</evidence>
<dbReference type="EC" id="2.7.1.170" evidence="2"/>
<dbReference type="Pfam" id="PF03702">
    <property type="entry name" value="AnmK"/>
    <property type="match status" value="1"/>
</dbReference>
<keyword evidence="2" id="KW-0808">Transferase</keyword>
<dbReference type="OrthoDB" id="9763949at2"/>
<protein>
    <recommendedName>
        <fullName evidence="2">Anhydro-N-acetylmuramic acid kinase</fullName>
        <ecNumber evidence="2">2.7.1.170</ecNumber>
    </recommendedName>
    <alternativeName>
        <fullName evidence="2">AnhMurNAc kinase</fullName>
    </alternativeName>
</protein>
<dbReference type="GO" id="GO:0005524">
    <property type="term" value="F:ATP binding"/>
    <property type="evidence" value="ECO:0007669"/>
    <property type="project" value="UniProtKB-UniRule"/>
</dbReference>
<organism evidence="3 4">
    <name type="scientific">Paremcibacter congregatus</name>
    <dbReference type="NCBI Taxonomy" id="2043170"/>
    <lineage>
        <taxon>Bacteria</taxon>
        <taxon>Pseudomonadati</taxon>
        <taxon>Pseudomonadota</taxon>
        <taxon>Alphaproteobacteria</taxon>
        <taxon>Emcibacterales</taxon>
        <taxon>Emcibacteraceae</taxon>
        <taxon>Paremcibacter</taxon>
    </lineage>
</organism>
<dbReference type="PANTHER" id="PTHR30605:SF0">
    <property type="entry name" value="ANHYDRO-N-ACETYLMURAMIC ACID KINASE"/>
    <property type="match status" value="1"/>
</dbReference>
<feature type="binding site" evidence="2">
    <location>
        <begin position="14"/>
        <end position="21"/>
    </location>
    <ligand>
        <name>ATP</name>
        <dbReference type="ChEBI" id="CHEBI:30616"/>
    </ligand>
</feature>
<dbReference type="InterPro" id="IPR043129">
    <property type="entry name" value="ATPase_NBD"/>
</dbReference>
<keyword evidence="1 2" id="KW-0119">Carbohydrate metabolism</keyword>
<reference evidence="3 4" key="1">
    <citation type="submission" date="2017-10" db="EMBL/GenBank/DDBJ databases">
        <title>Frigbacter circumglobatus gen. nov. sp. nov., isolated from sediment cultured in situ.</title>
        <authorList>
            <person name="Zhao Z."/>
        </authorList>
    </citation>
    <scope>NUCLEOTIDE SEQUENCE [LARGE SCALE GENOMIC DNA]</scope>
    <source>
        <strain evidence="3 4">ZYL</strain>
    </source>
</reference>
<evidence type="ECO:0000313" key="3">
    <source>
        <dbReference type="EMBL" id="PHZ83898.1"/>
    </source>
</evidence>
<keyword evidence="4" id="KW-1185">Reference proteome</keyword>
<comment type="pathway">
    <text evidence="2">Amino-sugar metabolism; 1,6-anhydro-N-acetylmuramate degradation.</text>
</comment>
<keyword evidence="2" id="KW-0067">ATP-binding</keyword>
<comment type="pathway">
    <text evidence="2">Cell wall biogenesis; peptidoglycan recycling.</text>
</comment>
<keyword evidence="2" id="KW-0547">Nucleotide-binding</keyword>
<evidence type="ECO:0000256" key="2">
    <source>
        <dbReference type="HAMAP-Rule" id="MF_01270"/>
    </source>
</evidence>
<name>A0A2G4YNK8_9PROT</name>
<dbReference type="GO" id="GO:0009254">
    <property type="term" value="P:peptidoglycan turnover"/>
    <property type="evidence" value="ECO:0007669"/>
    <property type="project" value="UniProtKB-UniRule"/>
</dbReference>
<sequence>MSKDRFLAIGLMSGTSMDGVDCALIKSNGAMTQSAGQPVHIPYDSVLRTDISAAMKQAAYLDGAAQGTDQFADIADRLTNVHGQAVAALLQQNGHAPDQIDVIGFHGQTLLHRPEERWTLQIGNGQLLADLTGIPVVNDFRTRDMQNGGEGAPLVPIYHHALITQAGGVSYPVALINIGGVGNVTWIGSKDAASMLAFDTGPGNALLDDWIEKHTGEPLDRGGMISAAGGIELEVLESWLKDSYFYKSPPKSLDRTSFHVPGLEDLTLENGAATLVEFTVQSIHLALGQCPALPKHIFICGGGRHNATLMRRLRTFGLVVDPVEELGWDGDNLEAEAFAYLACRHLKGLPLTFPGTTGVFQPSPGGTLYQPKGVGAA</sequence>
<dbReference type="GO" id="GO:0097175">
    <property type="term" value="P:1,6-anhydro-N-acetyl-beta-muramic acid catabolic process"/>
    <property type="evidence" value="ECO:0007669"/>
    <property type="project" value="UniProtKB-UniRule"/>
</dbReference>
<comment type="function">
    <text evidence="2">Catalyzes the specific phosphorylation of 1,6-anhydro-N-acetylmuramic acid (anhMurNAc) with the simultaneous cleavage of the 1,6-anhydro ring, generating MurNAc-6-P. Is required for the utilization of anhMurNAc either imported from the medium or derived from its own cell wall murein, and thus plays a role in cell wall recycling.</text>
</comment>
<keyword evidence="2 3" id="KW-0418">Kinase</keyword>
<dbReference type="UniPathway" id="UPA00343"/>
<evidence type="ECO:0000256" key="1">
    <source>
        <dbReference type="ARBA" id="ARBA00023277"/>
    </source>
</evidence>
<gene>
    <name evidence="2" type="primary">anmK</name>
    <name evidence="3" type="ORF">CRD36_14590</name>
</gene>
<dbReference type="InterPro" id="IPR005338">
    <property type="entry name" value="Anhydro_N_Ac-Mur_kinase"/>
</dbReference>
<dbReference type="Proteomes" id="UP000229730">
    <property type="component" value="Unassembled WGS sequence"/>
</dbReference>
<comment type="similarity">
    <text evidence="2">Belongs to the anhydro-N-acetylmuramic acid kinase family.</text>
</comment>
<dbReference type="InParanoid" id="A0A2G4YNK8"/>
<dbReference type="GO" id="GO:0016773">
    <property type="term" value="F:phosphotransferase activity, alcohol group as acceptor"/>
    <property type="evidence" value="ECO:0007669"/>
    <property type="project" value="UniProtKB-UniRule"/>
</dbReference>
<comment type="caution">
    <text evidence="3">The sequence shown here is derived from an EMBL/GenBank/DDBJ whole genome shotgun (WGS) entry which is preliminary data.</text>
</comment>
<accession>A0A2G4YNK8</accession>
<dbReference type="GO" id="GO:0016301">
    <property type="term" value="F:kinase activity"/>
    <property type="evidence" value="ECO:0007669"/>
    <property type="project" value="UniProtKB-KW"/>
</dbReference>
<proteinExistence type="inferred from homology"/>
<dbReference type="NCBIfam" id="NF007141">
    <property type="entry name" value="PRK09585.1-5"/>
    <property type="match status" value="1"/>
</dbReference>
<dbReference type="HAMAP" id="MF_01270">
    <property type="entry name" value="AnhMurNAc_kinase"/>
    <property type="match status" value="1"/>
</dbReference>
<dbReference type="GO" id="GO:0006040">
    <property type="term" value="P:amino sugar metabolic process"/>
    <property type="evidence" value="ECO:0007669"/>
    <property type="project" value="InterPro"/>
</dbReference>
<dbReference type="Gene3D" id="3.30.420.40">
    <property type="match status" value="2"/>
</dbReference>
<dbReference type="EMBL" id="PDEM01000031">
    <property type="protein sequence ID" value="PHZ83898.1"/>
    <property type="molecule type" value="Genomic_DNA"/>
</dbReference>
<dbReference type="SUPFAM" id="SSF53067">
    <property type="entry name" value="Actin-like ATPase domain"/>
    <property type="match status" value="1"/>
</dbReference>
<dbReference type="FunCoup" id="A0A2G4YNK8">
    <property type="interactions" value="39"/>
</dbReference>
<dbReference type="UniPathway" id="UPA00544"/>
<dbReference type="AlphaFoldDB" id="A0A2G4YNK8"/>
<dbReference type="PANTHER" id="PTHR30605">
    <property type="entry name" value="ANHYDRO-N-ACETYLMURAMIC ACID KINASE"/>
    <property type="match status" value="1"/>
</dbReference>
<comment type="catalytic activity">
    <reaction evidence="2">
        <text>1,6-anhydro-N-acetyl-beta-muramate + ATP + H2O = N-acetyl-D-muramate 6-phosphate + ADP + H(+)</text>
        <dbReference type="Rhea" id="RHEA:24952"/>
        <dbReference type="ChEBI" id="CHEBI:15377"/>
        <dbReference type="ChEBI" id="CHEBI:15378"/>
        <dbReference type="ChEBI" id="CHEBI:30616"/>
        <dbReference type="ChEBI" id="CHEBI:58690"/>
        <dbReference type="ChEBI" id="CHEBI:58722"/>
        <dbReference type="ChEBI" id="CHEBI:456216"/>
        <dbReference type="EC" id="2.7.1.170"/>
    </reaction>
</comment>